<accession>E1Z8N7</accession>
<dbReference type="PANTHER" id="PTHR42871:SF1">
    <property type="entry name" value="CITRATE SYNTHASE"/>
    <property type="match status" value="1"/>
</dbReference>
<gene>
    <name evidence="2" type="ORF">CHLNCDRAFT_142756</name>
</gene>
<dbReference type="RefSeq" id="XP_005849472.1">
    <property type="nucleotide sequence ID" value="XM_005849410.1"/>
</dbReference>
<organism evidence="3">
    <name type="scientific">Chlorella variabilis</name>
    <name type="common">Green alga</name>
    <dbReference type="NCBI Taxonomy" id="554065"/>
    <lineage>
        <taxon>Eukaryota</taxon>
        <taxon>Viridiplantae</taxon>
        <taxon>Chlorophyta</taxon>
        <taxon>core chlorophytes</taxon>
        <taxon>Trebouxiophyceae</taxon>
        <taxon>Chlorellales</taxon>
        <taxon>Chlorellaceae</taxon>
        <taxon>Chlorella clade</taxon>
        <taxon>Chlorella</taxon>
    </lineage>
</organism>
<feature type="compositionally biased region" description="Basic and acidic residues" evidence="1">
    <location>
        <begin position="10"/>
        <end position="20"/>
    </location>
</feature>
<dbReference type="InterPro" id="IPR016143">
    <property type="entry name" value="Citrate_synth-like_sm_a-sub"/>
</dbReference>
<dbReference type="eggNOG" id="KOG2617">
    <property type="taxonomic scope" value="Eukaryota"/>
</dbReference>
<dbReference type="Gene3D" id="1.10.230.10">
    <property type="entry name" value="Cytochrome P450-Terp, domain 2"/>
    <property type="match status" value="1"/>
</dbReference>
<dbReference type="Proteomes" id="UP000008141">
    <property type="component" value="Unassembled WGS sequence"/>
</dbReference>
<proteinExistence type="predicted"/>
<dbReference type="STRING" id="554065.E1Z8N7"/>
<dbReference type="OrthoDB" id="435022at2759"/>
<dbReference type="AlphaFoldDB" id="E1Z8N7"/>
<dbReference type="InParanoid" id="E1Z8N7"/>
<dbReference type="Pfam" id="PF00285">
    <property type="entry name" value="Citrate_synt"/>
    <property type="match status" value="1"/>
</dbReference>
<evidence type="ECO:0000313" key="2">
    <source>
        <dbReference type="EMBL" id="EFN57370.1"/>
    </source>
</evidence>
<dbReference type="Gene3D" id="1.10.580.10">
    <property type="entry name" value="Citrate Synthase, domain 1"/>
    <property type="match status" value="2"/>
</dbReference>
<dbReference type="PANTHER" id="PTHR42871">
    <property type="entry name" value="CITRATE SYNTHASE"/>
    <property type="match status" value="1"/>
</dbReference>
<reference evidence="2 3" key="1">
    <citation type="journal article" date="2010" name="Plant Cell">
        <title>The Chlorella variabilis NC64A genome reveals adaptation to photosymbiosis, coevolution with viruses, and cryptic sex.</title>
        <authorList>
            <person name="Blanc G."/>
            <person name="Duncan G."/>
            <person name="Agarkova I."/>
            <person name="Borodovsky M."/>
            <person name="Gurnon J."/>
            <person name="Kuo A."/>
            <person name="Lindquist E."/>
            <person name="Lucas S."/>
            <person name="Pangilinan J."/>
            <person name="Polle J."/>
            <person name="Salamov A."/>
            <person name="Terry A."/>
            <person name="Yamada T."/>
            <person name="Dunigan D.D."/>
            <person name="Grigoriev I.V."/>
            <person name="Claverie J.M."/>
            <person name="Van Etten J.L."/>
        </authorList>
    </citation>
    <scope>NUCLEOTIDE SEQUENCE [LARGE SCALE GENOMIC DNA]</scope>
    <source>
        <strain evidence="2 3">NC64A</strain>
    </source>
</reference>
<evidence type="ECO:0000256" key="1">
    <source>
        <dbReference type="SAM" id="MobiDB-lite"/>
    </source>
</evidence>
<dbReference type="GO" id="GO:0046912">
    <property type="term" value="F:acyltransferase activity, acyl groups converted into alkyl on transfer"/>
    <property type="evidence" value="ECO:0007669"/>
    <property type="project" value="InterPro"/>
</dbReference>
<dbReference type="GeneID" id="17356845"/>
<dbReference type="InterPro" id="IPR036969">
    <property type="entry name" value="Citrate_synthase_sf"/>
</dbReference>
<dbReference type="KEGG" id="cvr:CHLNCDRAFT_142756"/>
<sequence length="302" mass="32857">MGLAEGDSVEAEHTSAEDAVRATPGGGPGSLTVIDNRTGRRYEIAVSDHGTIKATDLKQITAGGDGVGLRTYDNGYVNTSACKSRVSYIDGDRGILRYRGYPIEQLAERSNFLEARAGGGEGGREVSYLVVYGSLPTPDQHQRWSEAVMRHSALPVAVEQTIAALPHDAHPMGTILTGLCALSTLHPEQGGDPLIDVALALEAAARSDEYFCLVYRAMGFPPQFFTVLFAIPRIAGYLAHWRETLADPDTKIVRPQQDYRGEWLRGYQTMAERPHKLPPGTDELGPVPPSNAYVRRVSGTHW</sequence>
<name>E1Z8N7_CHLVA</name>
<keyword evidence="3" id="KW-1185">Reference proteome</keyword>
<evidence type="ECO:0008006" key="4">
    <source>
        <dbReference type="Google" id="ProtNLM"/>
    </source>
</evidence>
<dbReference type="InterPro" id="IPR016142">
    <property type="entry name" value="Citrate_synth-like_lrg_a-sub"/>
</dbReference>
<dbReference type="FunCoup" id="E1Z8N7">
    <property type="interactions" value="638"/>
</dbReference>
<evidence type="ECO:0000313" key="3">
    <source>
        <dbReference type="Proteomes" id="UP000008141"/>
    </source>
</evidence>
<dbReference type="InterPro" id="IPR002020">
    <property type="entry name" value="Citrate_synthase"/>
</dbReference>
<dbReference type="SUPFAM" id="SSF48256">
    <property type="entry name" value="Citrate synthase"/>
    <property type="match status" value="2"/>
</dbReference>
<protein>
    <recommendedName>
        <fullName evidence="4">Citrate synthase</fullName>
    </recommendedName>
</protein>
<feature type="region of interest" description="Disordered" evidence="1">
    <location>
        <begin position="1"/>
        <end position="34"/>
    </location>
</feature>
<dbReference type="EMBL" id="GL433839">
    <property type="protein sequence ID" value="EFN57370.1"/>
    <property type="molecule type" value="Genomic_DNA"/>
</dbReference>